<dbReference type="Proteomes" id="UP000507470">
    <property type="component" value="Unassembled WGS sequence"/>
</dbReference>
<evidence type="ECO:0000313" key="5">
    <source>
        <dbReference type="EMBL" id="CAC5358767.1"/>
    </source>
</evidence>
<name>A0A6J8A1S9_MYTCO</name>
<evidence type="ECO:0000313" key="6">
    <source>
        <dbReference type="Proteomes" id="UP000507470"/>
    </source>
</evidence>
<evidence type="ECO:0000256" key="1">
    <source>
        <dbReference type="ARBA" id="ARBA00022614"/>
    </source>
</evidence>
<evidence type="ECO:0000256" key="2">
    <source>
        <dbReference type="ARBA" id="ARBA00022729"/>
    </source>
</evidence>
<sequence length="166" mass="18726">MFHSKDWRILHNNGQMLAAIMKPTNSSVAVGLLIFAVLTDGILPCPTSCLCTTNSNGTDVDCSSKQLKSIPRNFPNDTMNITMSFNPIFLVRKGSFQNMTVLSRLRMMLCDIRLIMPGAFINLPLLRRIVFSLNRMTRVLRGVFIELPALESLYVYNFTTLLYSKA</sequence>
<evidence type="ECO:0000259" key="4">
    <source>
        <dbReference type="SMART" id="SM00013"/>
    </source>
</evidence>
<keyword evidence="6" id="KW-1185">Reference proteome</keyword>
<dbReference type="InterPro" id="IPR050467">
    <property type="entry name" value="LRFN"/>
</dbReference>
<keyword evidence="3" id="KW-0325">Glycoprotein</keyword>
<dbReference type="SMART" id="SM00013">
    <property type="entry name" value="LRRNT"/>
    <property type="match status" value="1"/>
</dbReference>
<protein>
    <recommendedName>
        <fullName evidence="4">LRRNT domain-containing protein</fullName>
    </recommendedName>
</protein>
<dbReference type="PANTHER" id="PTHR45842:SF12">
    <property type="entry name" value="KEKKON 5, ISOFORM A"/>
    <property type="match status" value="1"/>
</dbReference>
<gene>
    <name evidence="5" type="ORF">MCOR_1878</name>
</gene>
<dbReference type="Gene3D" id="3.80.10.10">
    <property type="entry name" value="Ribonuclease Inhibitor"/>
    <property type="match status" value="1"/>
</dbReference>
<feature type="domain" description="LRRNT" evidence="4">
    <location>
        <begin position="44"/>
        <end position="80"/>
    </location>
</feature>
<organism evidence="5 6">
    <name type="scientific">Mytilus coruscus</name>
    <name type="common">Sea mussel</name>
    <dbReference type="NCBI Taxonomy" id="42192"/>
    <lineage>
        <taxon>Eukaryota</taxon>
        <taxon>Metazoa</taxon>
        <taxon>Spiralia</taxon>
        <taxon>Lophotrochozoa</taxon>
        <taxon>Mollusca</taxon>
        <taxon>Bivalvia</taxon>
        <taxon>Autobranchia</taxon>
        <taxon>Pteriomorphia</taxon>
        <taxon>Mytilida</taxon>
        <taxon>Mytiloidea</taxon>
        <taxon>Mytilidae</taxon>
        <taxon>Mytilinae</taxon>
        <taxon>Mytilus</taxon>
    </lineage>
</organism>
<dbReference type="InterPro" id="IPR000372">
    <property type="entry name" value="LRRNT"/>
</dbReference>
<evidence type="ECO:0000256" key="3">
    <source>
        <dbReference type="ARBA" id="ARBA00023180"/>
    </source>
</evidence>
<reference evidence="5 6" key="1">
    <citation type="submission" date="2020-06" db="EMBL/GenBank/DDBJ databases">
        <authorList>
            <person name="Li R."/>
            <person name="Bekaert M."/>
        </authorList>
    </citation>
    <scope>NUCLEOTIDE SEQUENCE [LARGE SCALE GENOMIC DNA]</scope>
    <source>
        <strain evidence="6">wild</strain>
    </source>
</reference>
<dbReference type="InterPro" id="IPR032675">
    <property type="entry name" value="LRR_dom_sf"/>
</dbReference>
<proteinExistence type="predicted"/>
<dbReference type="OrthoDB" id="6343311at2759"/>
<keyword evidence="1" id="KW-0433">Leucine-rich repeat</keyword>
<dbReference type="Pfam" id="PF01462">
    <property type="entry name" value="LRRNT"/>
    <property type="match status" value="1"/>
</dbReference>
<dbReference type="SUPFAM" id="SSF52058">
    <property type="entry name" value="L domain-like"/>
    <property type="match status" value="1"/>
</dbReference>
<dbReference type="AlphaFoldDB" id="A0A6J8A1S9"/>
<accession>A0A6J8A1S9</accession>
<keyword evidence="2" id="KW-0732">Signal</keyword>
<dbReference type="PANTHER" id="PTHR45842">
    <property type="entry name" value="SYNAPTIC ADHESION-LIKE MOLECULE SALM"/>
    <property type="match status" value="1"/>
</dbReference>
<dbReference type="EMBL" id="CACVKT020000394">
    <property type="protein sequence ID" value="CAC5358767.1"/>
    <property type="molecule type" value="Genomic_DNA"/>
</dbReference>